<organism evidence="1 2">
    <name type="scientific">Persea americana</name>
    <name type="common">Avocado</name>
    <dbReference type="NCBI Taxonomy" id="3435"/>
    <lineage>
        <taxon>Eukaryota</taxon>
        <taxon>Viridiplantae</taxon>
        <taxon>Streptophyta</taxon>
        <taxon>Embryophyta</taxon>
        <taxon>Tracheophyta</taxon>
        <taxon>Spermatophyta</taxon>
        <taxon>Magnoliopsida</taxon>
        <taxon>Magnoliidae</taxon>
        <taxon>Laurales</taxon>
        <taxon>Lauraceae</taxon>
        <taxon>Persea</taxon>
    </lineage>
</organism>
<comment type="caution">
    <text evidence="1">The sequence shown here is derived from an EMBL/GenBank/DDBJ whole genome shotgun (WGS) entry which is preliminary data.</text>
</comment>
<name>A0ACC2M296_PERAE</name>
<dbReference type="EMBL" id="CM056813">
    <property type="protein sequence ID" value="KAJ8639317.1"/>
    <property type="molecule type" value="Genomic_DNA"/>
</dbReference>
<gene>
    <name evidence="1" type="ORF">MRB53_016011</name>
</gene>
<protein>
    <submittedName>
        <fullName evidence="1">Uncharacterized protein</fullName>
    </submittedName>
</protein>
<reference evidence="1 2" key="1">
    <citation type="journal article" date="2022" name="Hortic Res">
        <title>A haplotype resolved chromosomal level avocado genome allows analysis of novel avocado genes.</title>
        <authorList>
            <person name="Nath O."/>
            <person name="Fletcher S.J."/>
            <person name="Hayward A."/>
            <person name="Shaw L.M."/>
            <person name="Masouleh A.K."/>
            <person name="Furtado A."/>
            <person name="Henry R.J."/>
            <person name="Mitter N."/>
        </authorList>
    </citation>
    <scope>NUCLEOTIDE SEQUENCE [LARGE SCALE GENOMIC DNA]</scope>
    <source>
        <strain evidence="2">cv. Hass</strain>
    </source>
</reference>
<proteinExistence type="predicted"/>
<accession>A0ACC2M296</accession>
<keyword evidence="2" id="KW-1185">Reference proteome</keyword>
<dbReference type="Proteomes" id="UP001234297">
    <property type="component" value="Chromosome 5"/>
</dbReference>
<evidence type="ECO:0000313" key="2">
    <source>
        <dbReference type="Proteomes" id="UP001234297"/>
    </source>
</evidence>
<evidence type="ECO:0000313" key="1">
    <source>
        <dbReference type="EMBL" id="KAJ8639317.1"/>
    </source>
</evidence>
<sequence length="153" mass="16957">MRDNDSHVAFFSSAITLHWLLTTPMQSSLLPSQMKVEGLSFALLIFLSNPLVPHLISSKHFRYMGFFAIEPSWSLNQWQGIKLAIDYAKKFSHTQSWPTAACRLVTATECKELELKAVSIIPVYHLGFEECKGSFLNGSGVSSLYPSLAAAGC</sequence>